<dbReference type="EMBL" id="JAEUBG010005572">
    <property type="protein sequence ID" value="KAH3673778.1"/>
    <property type="molecule type" value="Genomic_DNA"/>
</dbReference>
<comment type="subunit">
    <text evidence="9">Component of the ribosomal small subunit (SSU) processome composed of at least 40 protein subunits and snoRNA U3.</text>
</comment>
<protein>
    <recommendedName>
        <fullName evidence="4 9">U3 small nucleolar RNA-associated protein 25</fullName>
        <shortName evidence="9">U3 snoRNA-associated protein 25</shortName>
    </recommendedName>
</protein>
<feature type="compositionally biased region" description="Acidic residues" evidence="10">
    <location>
        <begin position="60"/>
        <end position="86"/>
    </location>
</feature>
<accession>A0A9P8PKE1</accession>
<dbReference type="InterPro" id="IPR010678">
    <property type="entry name" value="UTP25"/>
</dbReference>
<feature type="domain" description="UTP25 NTP hydrolase-like" evidence="12">
    <location>
        <begin position="279"/>
        <end position="544"/>
    </location>
</feature>
<evidence type="ECO:0000256" key="8">
    <source>
        <dbReference type="ARBA" id="ARBA00023274"/>
    </source>
</evidence>
<dbReference type="InterPro" id="IPR027417">
    <property type="entry name" value="P-loop_NTPase"/>
</dbReference>
<dbReference type="Pfam" id="PF22916">
    <property type="entry name" value="UTP25_NTPase-like"/>
    <property type="match status" value="1"/>
</dbReference>
<sequence>MVASQARKERRSQGDNNASKDRFANAANEERSHKRQKIRNRGRTEYRNVTRSASRRSNVVEEEQAEIDDFPDHTESEDESENEAAQDEEKGKAYDALMTLLAAENEEDEEESEEDEEEENSEQENDEDSKEEEKEEGADSEEEEPEQIAGLITKEEQQSDEELDEEVDSEEDEDNEDPFEYHFAHSDEKYLSDSISSLGVASKWKNVKRQFETHSCITSTPPFSQSSQSQLYKTPTSHSLSNYKIKQKALESFLLQEGNAEAADNSEIFQMLLDPVFSYQDVLYPYNSYSKIPDYRKLYTLHAVNHVLKTRDRVIKNNTKLSIQREKLKNGEMDIRDEVEFRDQGFTRPRVLVLLPSRNQCYKVVMEMIKYAKMDQIENLKRFKAEFLEEDMELPEGKPDDFKDLFEGNTNDFFCLGLKFTRKSAKLYASFFTADIIFASPIGLQMILEHPDKKKRQTDFLSSIEMFIVDQAQAMEMQNWDHILTILKHLNKIPKDLNDTDFSRVRMWNIEDQAKFFTQSLIFAEYITPNVSNLLTKSMNIFGKHRFRSIIPIKDSAMFKMGLKIKQIFTRFASTSPMEEPNERFNHFKSVIVPSLSKSTTYEDGLLLYIPSYTDFVRVRNYLKAKTSLSFTDVNEYTSMSETSRAMTYFRQGRKKIMLYTERLHHFRRFKLRGVKNIIMYGVPSNPLFYDEIVSSIGRSVYDETADFNISNVRVMYSKWDAMALERVVGSERAPVLTHGQNEFYEFR</sequence>
<evidence type="ECO:0000256" key="2">
    <source>
        <dbReference type="ARBA" id="ARBA00004604"/>
    </source>
</evidence>
<dbReference type="Gene3D" id="3.40.50.300">
    <property type="entry name" value="P-loop containing nucleotide triphosphate hydrolases"/>
    <property type="match status" value="1"/>
</dbReference>
<evidence type="ECO:0000313" key="13">
    <source>
        <dbReference type="EMBL" id="KAH3673778.1"/>
    </source>
</evidence>
<dbReference type="InterPro" id="IPR053940">
    <property type="entry name" value="UTP25_NTPase-like"/>
</dbReference>
<evidence type="ECO:0000256" key="6">
    <source>
        <dbReference type="ARBA" id="ARBA00022552"/>
    </source>
</evidence>
<comment type="subcellular location">
    <subcellularLocation>
        <location evidence="2 9">Nucleus</location>
        <location evidence="2 9">Nucleolus</location>
    </subcellularLocation>
</comment>
<evidence type="ECO:0000256" key="5">
    <source>
        <dbReference type="ARBA" id="ARBA00022517"/>
    </source>
</evidence>
<proteinExistence type="inferred from homology"/>
<comment type="similarity">
    <text evidence="3 9">Belongs to the UTP25 family.</text>
</comment>
<reference evidence="13" key="2">
    <citation type="submission" date="2021-01" db="EMBL/GenBank/DDBJ databases">
        <authorList>
            <person name="Schikora-Tamarit M.A."/>
        </authorList>
    </citation>
    <scope>NUCLEOTIDE SEQUENCE</scope>
    <source>
        <strain evidence="13">CBS2887</strain>
    </source>
</reference>
<dbReference type="OrthoDB" id="10264378at2759"/>
<feature type="compositionally biased region" description="Acidic residues" evidence="10">
    <location>
        <begin position="104"/>
        <end position="146"/>
    </location>
</feature>
<organism evidence="13 14">
    <name type="scientific">Wickerhamomyces pijperi</name>
    <name type="common">Yeast</name>
    <name type="synonym">Pichia pijperi</name>
    <dbReference type="NCBI Taxonomy" id="599730"/>
    <lineage>
        <taxon>Eukaryota</taxon>
        <taxon>Fungi</taxon>
        <taxon>Dikarya</taxon>
        <taxon>Ascomycota</taxon>
        <taxon>Saccharomycotina</taxon>
        <taxon>Saccharomycetes</taxon>
        <taxon>Phaffomycetales</taxon>
        <taxon>Wickerhamomycetaceae</taxon>
        <taxon>Wickerhamomyces</taxon>
    </lineage>
</organism>
<feature type="region of interest" description="Disordered" evidence="10">
    <location>
        <begin position="1"/>
        <end position="177"/>
    </location>
</feature>
<evidence type="ECO:0000259" key="11">
    <source>
        <dbReference type="Pfam" id="PF06862"/>
    </source>
</evidence>
<dbReference type="InterPro" id="IPR053939">
    <property type="entry name" value="UTP25_C"/>
</dbReference>
<dbReference type="Pfam" id="PF06862">
    <property type="entry name" value="Utp25_C"/>
    <property type="match status" value="1"/>
</dbReference>
<dbReference type="AlphaFoldDB" id="A0A9P8PKE1"/>
<feature type="compositionally biased region" description="Acidic residues" evidence="10">
    <location>
        <begin position="158"/>
        <end position="177"/>
    </location>
</feature>
<keyword evidence="8 9" id="KW-0687">Ribonucleoprotein</keyword>
<keyword evidence="5 9" id="KW-0690">Ribosome biogenesis</keyword>
<evidence type="ECO:0000256" key="4">
    <source>
        <dbReference type="ARBA" id="ARBA00015422"/>
    </source>
</evidence>
<dbReference type="GO" id="GO:0034511">
    <property type="term" value="F:U3 snoRNA binding"/>
    <property type="evidence" value="ECO:0007669"/>
    <property type="project" value="InterPro"/>
</dbReference>
<dbReference type="PANTHER" id="PTHR12933">
    <property type="entry name" value="ORF PROTEIN-RELATED"/>
    <property type="match status" value="1"/>
</dbReference>
<dbReference type="PANTHER" id="PTHR12933:SF0">
    <property type="entry name" value="U3 SMALL NUCLEOLAR RNA-ASSOCIATED PROTEIN 25 HOMOLOG"/>
    <property type="match status" value="1"/>
</dbReference>
<evidence type="ECO:0000256" key="3">
    <source>
        <dbReference type="ARBA" id="ARBA00009223"/>
    </source>
</evidence>
<keyword evidence="6 9" id="KW-0698">rRNA processing</keyword>
<evidence type="ECO:0000256" key="10">
    <source>
        <dbReference type="SAM" id="MobiDB-lite"/>
    </source>
</evidence>
<evidence type="ECO:0000259" key="12">
    <source>
        <dbReference type="Pfam" id="PF22916"/>
    </source>
</evidence>
<evidence type="ECO:0000256" key="9">
    <source>
        <dbReference type="RuleBase" id="RU365070"/>
    </source>
</evidence>
<dbReference type="Proteomes" id="UP000774326">
    <property type="component" value="Unassembled WGS sequence"/>
</dbReference>
<feature type="domain" description="UTP25 C-terminal" evidence="11">
    <location>
        <begin position="558"/>
        <end position="747"/>
    </location>
</feature>
<dbReference type="GO" id="GO:0032040">
    <property type="term" value="C:small-subunit processome"/>
    <property type="evidence" value="ECO:0007669"/>
    <property type="project" value="TreeGrafter"/>
</dbReference>
<gene>
    <name evidence="13" type="ORF">WICPIJ_009658</name>
</gene>
<evidence type="ECO:0000313" key="14">
    <source>
        <dbReference type="Proteomes" id="UP000774326"/>
    </source>
</evidence>
<name>A0A9P8PKE1_WICPI</name>
<evidence type="ECO:0000256" key="7">
    <source>
        <dbReference type="ARBA" id="ARBA00023242"/>
    </source>
</evidence>
<comment type="function">
    <text evidence="1 9">DEAD-box RNA helicase-like protein required for pre-18S rRNA processing, specifically at sites A0, A1, and A2.</text>
</comment>
<evidence type="ECO:0000256" key="1">
    <source>
        <dbReference type="ARBA" id="ARBA00002883"/>
    </source>
</evidence>
<reference evidence="13" key="1">
    <citation type="journal article" date="2021" name="Open Biol.">
        <title>Shared evolutionary footprints suggest mitochondrial oxidative damage underlies multiple complex I losses in fungi.</title>
        <authorList>
            <person name="Schikora-Tamarit M.A."/>
            <person name="Marcet-Houben M."/>
            <person name="Nosek J."/>
            <person name="Gabaldon T."/>
        </authorList>
    </citation>
    <scope>NUCLEOTIDE SEQUENCE</scope>
    <source>
        <strain evidence="13">CBS2887</strain>
    </source>
</reference>
<dbReference type="GO" id="GO:0000462">
    <property type="term" value="P:maturation of SSU-rRNA from tricistronic rRNA transcript (SSU-rRNA, 5.8S rRNA, LSU-rRNA)"/>
    <property type="evidence" value="ECO:0007669"/>
    <property type="project" value="TreeGrafter"/>
</dbReference>
<keyword evidence="7 9" id="KW-0539">Nucleus</keyword>
<feature type="compositionally biased region" description="Basic and acidic residues" evidence="10">
    <location>
        <begin position="18"/>
        <end position="32"/>
    </location>
</feature>
<keyword evidence="14" id="KW-1185">Reference proteome</keyword>
<comment type="caution">
    <text evidence="13">The sequence shown here is derived from an EMBL/GenBank/DDBJ whole genome shotgun (WGS) entry which is preliminary data.</text>
</comment>
<dbReference type="GO" id="GO:0019843">
    <property type="term" value="F:rRNA binding"/>
    <property type="evidence" value="ECO:0007669"/>
    <property type="project" value="TreeGrafter"/>
</dbReference>